<keyword evidence="4" id="KW-0998">Cell outer membrane</keyword>
<dbReference type="InterPro" id="IPR001638">
    <property type="entry name" value="Solute-binding_3/MltF_N"/>
</dbReference>
<dbReference type="Gene3D" id="1.10.530.10">
    <property type="match status" value="1"/>
</dbReference>
<name>A0A7U6GGD6_9GAMM</name>
<dbReference type="OrthoDB" id="9815002at2"/>
<reference evidence="6 7" key="1">
    <citation type="journal article" date="2014" name="PLoS ONE">
        <title>Physiological and genomic features of a novel sulfur-oxidizing gammaproteobacterium belonging to a previously uncultivated symbiotic lineage isolated from a hydrothermal vent.</title>
        <authorList>
            <person name="Nunoura T."/>
            <person name="Takaki Y."/>
            <person name="Kazama H."/>
            <person name="Kakuta J."/>
            <person name="Shimamura S."/>
            <person name="Makita H."/>
            <person name="Hirai M."/>
            <person name="Miyazaki M."/>
            <person name="Takai K."/>
        </authorList>
    </citation>
    <scope>NUCLEOTIDE SEQUENCE [LARGE SCALE GENOMIC DNA]</scope>
    <source>
        <strain evidence="6 7">Hiromi1</strain>
    </source>
</reference>
<evidence type="ECO:0000256" key="1">
    <source>
        <dbReference type="ARBA" id="ARBA00004339"/>
    </source>
</evidence>
<dbReference type="CDD" id="cd01009">
    <property type="entry name" value="PBP2_YfhD_N"/>
    <property type="match status" value="1"/>
</dbReference>
<dbReference type="GO" id="GO:0009253">
    <property type="term" value="P:peptidoglycan catabolic process"/>
    <property type="evidence" value="ECO:0007669"/>
    <property type="project" value="TreeGrafter"/>
</dbReference>
<evidence type="ECO:0000313" key="6">
    <source>
        <dbReference type="EMBL" id="BAO43136.1"/>
    </source>
</evidence>
<dbReference type="CDD" id="cd13403">
    <property type="entry name" value="MLTF-like"/>
    <property type="match status" value="1"/>
</dbReference>
<dbReference type="Pfam" id="PF00497">
    <property type="entry name" value="SBP_bac_3"/>
    <property type="match status" value="1"/>
</dbReference>
<dbReference type="AlphaFoldDB" id="A0A7U6GGD6"/>
<keyword evidence="3" id="KW-0732">Signal</keyword>
<keyword evidence="7" id="KW-1185">Reference proteome</keyword>
<dbReference type="SMART" id="SM00062">
    <property type="entry name" value="PBPb"/>
    <property type="match status" value="1"/>
</dbReference>
<accession>A0A7U6GGD6</accession>
<dbReference type="GO" id="GO:0008933">
    <property type="term" value="F:peptidoglycan lytic transglycosylase activity"/>
    <property type="evidence" value="ECO:0007669"/>
    <property type="project" value="TreeGrafter"/>
</dbReference>
<dbReference type="Pfam" id="PF01464">
    <property type="entry name" value="SLT"/>
    <property type="match status" value="1"/>
</dbReference>
<evidence type="ECO:0000256" key="2">
    <source>
        <dbReference type="ARBA" id="ARBA00010333"/>
    </source>
</evidence>
<dbReference type="InterPro" id="IPR008258">
    <property type="entry name" value="Transglycosylase_SLT_dom_1"/>
</dbReference>
<protein>
    <recommendedName>
        <fullName evidence="5">Solute-binding protein family 3/N-terminal domain-containing protein</fullName>
    </recommendedName>
</protein>
<evidence type="ECO:0000256" key="4">
    <source>
        <dbReference type="ARBA" id="ARBA00023237"/>
    </source>
</evidence>
<evidence type="ECO:0000313" key="7">
    <source>
        <dbReference type="Proteomes" id="UP000031631"/>
    </source>
</evidence>
<comment type="similarity">
    <text evidence="2">Belongs to the bacterial solute-binding protein 3 family.</text>
</comment>
<organism evidence="6 7">
    <name type="scientific">Thiolapillus brandeum</name>
    <dbReference type="NCBI Taxonomy" id="1076588"/>
    <lineage>
        <taxon>Bacteria</taxon>
        <taxon>Pseudomonadati</taxon>
        <taxon>Pseudomonadota</taxon>
        <taxon>Gammaproteobacteria</taxon>
        <taxon>Chromatiales</taxon>
        <taxon>Sedimenticolaceae</taxon>
        <taxon>Thiolapillus</taxon>
    </lineage>
</organism>
<dbReference type="PANTHER" id="PTHR35936">
    <property type="entry name" value="MEMBRANE-BOUND LYTIC MUREIN TRANSGLYCOSYLASE F"/>
    <property type="match status" value="1"/>
</dbReference>
<sequence>MSHPLSGSAPQVFSCFFTRFRYGGVLLALCLLPLMLHSPVASSDEPGIFVVESNDTQDLAHMKKRRVVRALVVFSPTDFFFVKGKPSGIQVELLREYEKQLNAGIKRESDRIHVVFLPVPFAELIPRLQAGKGDIAAHFLTETPERQKTLRFVSGKRVKVAELVVASKDTPLPDNLDGLAGRTLHILPNSSYMEHLKALNQDFSRRGLKPMDLQAVDPQLSGEDILEMISAGVIRMTVMDDYKAKLWKKVLPDIQVAENLAISRDNYVGWAVRANNPELAKDLQHFWKKVQKGSLLGNMLIKRYYKNTRWIKNPGREQARKKFEQLLALFRRYGDKYGFDALALAAQGFQESELNQNRKSHRGAIGIMQLLPSTAADKHVGIPDISTEENNIHAGARYMAFLRDHYFSDPAISPVDRMAFSWAAYNAGPAKVRKMRALAKKMGLDPNRWFGNVEVAAAKIVGRETVRYVANIYKYYTAYKYLIQAEEKKKQAAS</sequence>
<gene>
    <name evidence="6" type="ORF">TBH_C0188</name>
</gene>
<dbReference type="PANTHER" id="PTHR35936:SF32">
    <property type="entry name" value="MEMBRANE-BOUND LYTIC MUREIN TRANSGLYCOSYLASE F"/>
    <property type="match status" value="1"/>
</dbReference>
<dbReference type="KEGG" id="tbn:TBH_C0188"/>
<dbReference type="Gene3D" id="3.40.190.10">
    <property type="entry name" value="Periplasmic binding protein-like II"/>
    <property type="match status" value="2"/>
</dbReference>
<dbReference type="Proteomes" id="UP000031631">
    <property type="component" value="Chromosome"/>
</dbReference>
<dbReference type="InterPro" id="IPR023346">
    <property type="entry name" value="Lysozyme-like_dom_sf"/>
</dbReference>
<feature type="domain" description="Solute-binding protein family 3/N-terminal" evidence="5">
    <location>
        <begin position="67"/>
        <end position="308"/>
    </location>
</feature>
<evidence type="ECO:0000259" key="5">
    <source>
        <dbReference type="SMART" id="SM00062"/>
    </source>
</evidence>
<dbReference type="RefSeq" id="WP_052469765.1">
    <property type="nucleotide sequence ID" value="NZ_AP012273.1"/>
</dbReference>
<comment type="subcellular location">
    <subcellularLocation>
        <location evidence="1">Cell outer membrane</location>
        <topology evidence="1">Peripheral membrane protein</topology>
    </subcellularLocation>
</comment>
<keyword evidence="4" id="KW-0472">Membrane</keyword>
<dbReference type="SUPFAM" id="SSF53955">
    <property type="entry name" value="Lysozyme-like"/>
    <property type="match status" value="1"/>
</dbReference>
<evidence type="ECO:0000256" key="3">
    <source>
        <dbReference type="ARBA" id="ARBA00022729"/>
    </source>
</evidence>
<dbReference type="GO" id="GO:0009279">
    <property type="term" value="C:cell outer membrane"/>
    <property type="evidence" value="ECO:0007669"/>
    <property type="project" value="UniProtKB-SubCell"/>
</dbReference>
<dbReference type="EMBL" id="AP012273">
    <property type="protein sequence ID" value="BAO43136.1"/>
    <property type="molecule type" value="Genomic_DNA"/>
</dbReference>
<dbReference type="SUPFAM" id="SSF53850">
    <property type="entry name" value="Periplasmic binding protein-like II"/>
    <property type="match status" value="1"/>
</dbReference>
<proteinExistence type="inferred from homology"/>